<reference evidence="15 27" key="6">
    <citation type="submission" date="2021-06" db="EMBL/GenBank/DDBJ databases">
        <title>Interrogation of the integrated mobile genetic elements in gut-associated Bacteroides with a consensus prediction approach.</title>
        <authorList>
            <person name="Campbell D.E."/>
            <person name="Leigh J.R."/>
            <person name="Kim T."/>
            <person name="England W."/>
            <person name="Whitaker R.J."/>
            <person name="Degnan P.H."/>
        </authorList>
    </citation>
    <scope>NUCLEOTIDE SEQUENCE [LARGE SCALE GENOMIC DNA]</scope>
    <source>
        <strain evidence="16">VPI-3443</strain>
        <strain evidence="15 27">WAL8669</strain>
    </source>
</reference>
<dbReference type="Proteomes" id="UP000460317">
    <property type="component" value="Unassembled WGS sequence"/>
</dbReference>
<dbReference type="EMBL" id="WCRY01000002">
    <property type="protein sequence ID" value="KAB4486854.1"/>
    <property type="molecule type" value="Genomic_DNA"/>
</dbReference>
<evidence type="ECO:0000313" key="21">
    <source>
        <dbReference type="Proteomes" id="UP000436825"/>
    </source>
</evidence>
<dbReference type="EMBL" id="CZBI01000001">
    <property type="protein sequence ID" value="CUP56112.1"/>
    <property type="molecule type" value="Genomic_DNA"/>
</dbReference>
<dbReference type="Proteomes" id="UP000440614">
    <property type="component" value="Unassembled WGS sequence"/>
</dbReference>
<dbReference type="EMBL" id="QROV01000004">
    <property type="protein sequence ID" value="RHL63035.1"/>
    <property type="molecule type" value="Genomic_DNA"/>
</dbReference>
<evidence type="ECO:0000313" key="23">
    <source>
        <dbReference type="Proteomes" id="UP000440614"/>
    </source>
</evidence>
<evidence type="ECO:0000313" key="27">
    <source>
        <dbReference type="Proteomes" id="UP001156218"/>
    </source>
</evidence>
<dbReference type="EMBL" id="WCSB01000005">
    <property type="protein sequence ID" value="KAB4453541.1"/>
    <property type="molecule type" value="Genomic_DNA"/>
</dbReference>
<dbReference type="EMBL" id="JAQNVG010000035">
    <property type="protein sequence ID" value="MDC2237738.1"/>
    <property type="molecule type" value="Genomic_DNA"/>
</dbReference>
<evidence type="ECO:0000313" key="20">
    <source>
        <dbReference type="Proteomes" id="UP000284785"/>
    </source>
</evidence>
<dbReference type="EMBL" id="WCSY01000003">
    <property type="protein sequence ID" value="KAB4315136.1"/>
    <property type="molecule type" value="Genomic_DNA"/>
</dbReference>
<evidence type="ECO:0000256" key="1">
    <source>
        <dbReference type="SAM" id="SignalP"/>
    </source>
</evidence>
<dbReference type="KEGG" id="btho:Btheta7330_03192"/>
<dbReference type="EMBL" id="QSJP01000001">
    <property type="protein sequence ID" value="RHD91730.1"/>
    <property type="molecule type" value="Genomic_DNA"/>
</dbReference>
<reference evidence="12" key="8">
    <citation type="submission" date="2022-10" db="EMBL/GenBank/DDBJ databases">
        <title>Human gut microbiome strain richness.</title>
        <authorList>
            <person name="Chen-Liaw A."/>
        </authorList>
    </citation>
    <scope>NUCLEOTIDE SEQUENCE</scope>
    <source>
        <strain evidence="12">1001283st1_A3_1001283B150304_161114</strain>
    </source>
</reference>
<dbReference type="Proteomes" id="UP000488521">
    <property type="component" value="Unassembled WGS sequence"/>
</dbReference>
<evidence type="ECO:0000313" key="5">
    <source>
        <dbReference type="EMBL" id="KAB4315136.1"/>
    </source>
</evidence>
<dbReference type="EMBL" id="WCRW01000001">
    <property type="protein sequence ID" value="KAB4458612.1"/>
    <property type="molecule type" value="Genomic_DNA"/>
</dbReference>
<feature type="signal peptide" evidence="1">
    <location>
        <begin position="1"/>
        <end position="21"/>
    </location>
</feature>
<evidence type="ECO:0000313" key="2">
    <source>
        <dbReference type="EMBL" id="BCA49484.1"/>
    </source>
</evidence>
<evidence type="ECO:0000313" key="16">
    <source>
        <dbReference type="EMBL" id="UYU92892.1"/>
    </source>
</evidence>
<organism evidence="9 22">
    <name type="scientific">Bacteroides thetaiotaomicron</name>
    <dbReference type="NCBI Taxonomy" id="818"/>
    <lineage>
        <taxon>Bacteria</taxon>
        <taxon>Pseudomonadati</taxon>
        <taxon>Bacteroidota</taxon>
        <taxon>Bacteroidia</taxon>
        <taxon>Bacteroidales</taxon>
        <taxon>Bacteroidaceae</taxon>
        <taxon>Bacteroides</taxon>
    </lineage>
</organism>
<accession>A0A0P0FQ54</accession>
<evidence type="ECO:0000313" key="15">
    <source>
        <dbReference type="EMBL" id="UYU64612.1"/>
    </source>
</evidence>
<evidence type="ECO:0000313" key="12">
    <source>
        <dbReference type="EMBL" id="MDC2237738.1"/>
    </source>
</evidence>
<evidence type="ECO:0000313" key="13">
    <source>
        <dbReference type="EMBL" id="RHD91730.1"/>
    </source>
</evidence>
<name>A0A0P0FQ54_BACT4</name>
<dbReference type="EMBL" id="CP083680">
    <property type="protein sequence ID" value="UYU64612.1"/>
    <property type="molecule type" value="Genomic_DNA"/>
</dbReference>
<keyword evidence="1" id="KW-0732">Signal</keyword>
<dbReference type="EMBL" id="JAGZEE010000005">
    <property type="protein sequence ID" value="MBS5410123.1"/>
    <property type="molecule type" value="Genomic_DNA"/>
</dbReference>
<reference evidence="10" key="5">
    <citation type="submission" date="2021-02" db="EMBL/GenBank/DDBJ databases">
        <title>Infant gut strain persistence is associated with maternal origin, phylogeny, and functional potential including surface adhesion and iron acquisition.</title>
        <authorList>
            <person name="Lou Y.C."/>
        </authorList>
    </citation>
    <scope>NUCLEOTIDE SEQUENCE</scope>
    <source>
        <strain evidence="10">L3_082_243G1_dasL3_082_243G1_maxbin2.maxbin.015s ta_sub</strain>
    </source>
</reference>
<dbReference type="Proteomes" id="UP000500882">
    <property type="component" value="Chromosome"/>
</dbReference>
<protein>
    <submittedName>
        <fullName evidence="9">Type IV secretion protein Rhs</fullName>
    </submittedName>
</protein>
<evidence type="ECO:0000313" key="8">
    <source>
        <dbReference type="EMBL" id="KAB4474609.1"/>
    </source>
</evidence>
<dbReference type="Proteomes" id="UP000283616">
    <property type="component" value="Unassembled WGS sequence"/>
</dbReference>
<evidence type="ECO:0000313" key="9">
    <source>
        <dbReference type="EMBL" id="KAB4486854.1"/>
    </source>
</evidence>
<evidence type="ECO:0000313" key="11">
    <source>
        <dbReference type="EMBL" id="MCE9235724.1"/>
    </source>
</evidence>
<reference evidence="17 18" key="1">
    <citation type="submission" date="2015-09" db="EMBL/GenBank/DDBJ databases">
        <authorList>
            <consortium name="Pathogen Informatics"/>
        </authorList>
    </citation>
    <scope>NUCLEOTIDE SEQUENCE [LARGE SCALE GENOMIC DNA]</scope>
    <source>
        <strain evidence="3 18">2789STDY5834899</strain>
        <strain evidence="4 17">2789STDY5834945</strain>
    </source>
</reference>
<evidence type="ECO:0000313" key="10">
    <source>
        <dbReference type="EMBL" id="MBS5410123.1"/>
    </source>
</evidence>
<dbReference type="EMBL" id="CZAP01000005">
    <property type="protein sequence ID" value="CUP40425.1"/>
    <property type="molecule type" value="Genomic_DNA"/>
</dbReference>
<evidence type="ECO:0000313" key="14">
    <source>
        <dbReference type="EMBL" id="RHL63035.1"/>
    </source>
</evidence>
<sequence length="131" mass="13890">MKQFRILSMLMIVLISSLSFVSCGDDDDETSGDFSASIAGVYTGKLKVGTNVTADAYVVTVTKVSSSVVKVTADFYTDNGSENYNVTKEGNQYILSSESSSGINITVTGKAMTISFLNNAGSMTTFTGTRD</sequence>
<evidence type="ECO:0000313" key="22">
    <source>
        <dbReference type="Proteomes" id="UP000436858"/>
    </source>
</evidence>
<evidence type="ECO:0000313" key="24">
    <source>
        <dbReference type="Proteomes" id="UP000460317"/>
    </source>
</evidence>
<feature type="chain" id="PRO_5002964949" evidence="1">
    <location>
        <begin position="22"/>
        <end position="131"/>
    </location>
</feature>
<reference evidence="19 20" key="2">
    <citation type="submission" date="2018-08" db="EMBL/GenBank/DDBJ databases">
        <title>A genome reference for cultivated species of the human gut microbiota.</title>
        <authorList>
            <person name="Zou Y."/>
            <person name="Xue W."/>
            <person name="Luo G."/>
        </authorList>
    </citation>
    <scope>NUCLEOTIDE SEQUENCE [LARGE SCALE GENOMIC DNA]</scope>
    <source>
        <strain evidence="14 19">AF37-12</strain>
        <strain evidence="13 20">AM30-26</strain>
    </source>
</reference>
<dbReference type="EMBL" id="AP022660">
    <property type="protein sequence ID" value="BCA49484.1"/>
    <property type="molecule type" value="Genomic_DNA"/>
</dbReference>
<dbReference type="Proteomes" id="UP000782901">
    <property type="component" value="Unassembled WGS sequence"/>
</dbReference>
<evidence type="ECO:0000313" key="4">
    <source>
        <dbReference type="EMBL" id="CUP56112.1"/>
    </source>
</evidence>
<dbReference type="RefSeq" id="WP_008760488.1">
    <property type="nucleotide sequence ID" value="NZ_AP022660.1"/>
</dbReference>
<dbReference type="EMBL" id="JAHYQA010000001">
    <property type="protein sequence ID" value="MCE9235724.1"/>
    <property type="molecule type" value="Genomic_DNA"/>
</dbReference>
<evidence type="ECO:0000313" key="3">
    <source>
        <dbReference type="EMBL" id="CUP40425.1"/>
    </source>
</evidence>
<dbReference type="Proteomes" id="UP000436825">
    <property type="component" value="Unassembled WGS sequence"/>
</dbReference>
<dbReference type="Proteomes" id="UP000095541">
    <property type="component" value="Unassembled WGS sequence"/>
</dbReference>
<dbReference type="Proteomes" id="UP001217776">
    <property type="component" value="Unassembled WGS sequence"/>
</dbReference>
<evidence type="ECO:0000313" key="19">
    <source>
        <dbReference type="Proteomes" id="UP000283616"/>
    </source>
</evidence>
<dbReference type="AlphaFoldDB" id="A0A0P0FQ54"/>
<dbReference type="Proteomes" id="UP000284785">
    <property type="component" value="Unassembled WGS sequence"/>
</dbReference>
<evidence type="ECO:0000313" key="17">
    <source>
        <dbReference type="Proteomes" id="UP000095541"/>
    </source>
</evidence>
<dbReference type="PROSITE" id="PS51257">
    <property type="entry name" value="PROKAR_LIPOPROTEIN"/>
    <property type="match status" value="1"/>
</dbReference>
<dbReference type="Proteomes" id="UP001156218">
    <property type="component" value="Chromosome"/>
</dbReference>
<reference evidence="2 26" key="4">
    <citation type="submission" date="2020-02" db="EMBL/GenBank/DDBJ databases">
        <title>Whole-genome sequencing and comparative analysis of the genomes of Bacteroides thetaiotaomicron and Escherichia coli isolated from a healthy resident in Vietnam.</title>
        <authorList>
            <person name="Mohsin M."/>
            <person name="Tanaka K."/>
            <person name="Kawahara R."/>
            <person name="Kondo S."/>
            <person name="Noguchi H."/>
            <person name="Motooka D."/>
            <person name="Nakamura S."/>
            <person name="Khong D.T."/>
            <person name="Nguyen T.N."/>
            <person name="Tran H.T."/>
            <person name="Yamamoto Y."/>
        </authorList>
    </citation>
    <scope>NUCLEOTIDE SEQUENCE [LARGE SCALE GENOMIC DNA]</scope>
    <source>
        <strain evidence="2 26">F9-2</strain>
    </source>
</reference>
<evidence type="ECO:0000313" key="7">
    <source>
        <dbReference type="EMBL" id="KAB4458612.1"/>
    </source>
</evidence>
<dbReference type="PATRIC" id="fig|818.23.peg.3287"/>
<dbReference type="Proteomes" id="UP001162960">
    <property type="component" value="Chromosome"/>
</dbReference>
<reference evidence="21 22" key="3">
    <citation type="journal article" date="2019" name="Nat. Med.">
        <title>A library of human gut bacterial isolates paired with longitudinal multiomics data enables mechanistic microbiome research.</title>
        <authorList>
            <person name="Poyet M."/>
            <person name="Groussin M."/>
            <person name="Gibbons S.M."/>
            <person name="Avila-Pacheco J."/>
            <person name="Jiang X."/>
            <person name="Kearney S.M."/>
            <person name="Perrotta A.R."/>
            <person name="Berdy B."/>
            <person name="Zhao S."/>
            <person name="Lieberman T.D."/>
            <person name="Swanson P.K."/>
            <person name="Smith M."/>
            <person name="Roesemann S."/>
            <person name="Alexander J.E."/>
            <person name="Rich S.A."/>
            <person name="Livny J."/>
            <person name="Vlamakis H."/>
            <person name="Clish C."/>
            <person name="Bullock K."/>
            <person name="Deik A."/>
            <person name="Scott J."/>
            <person name="Pierce K.A."/>
            <person name="Xavier R.J."/>
            <person name="Alm E.J."/>
        </authorList>
    </citation>
    <scope>NUCLEOTIDE SEQUENCE [LARGE SCALE GENOMIC DNA]</scope>
    <source>
        <strain evidence="8 25">BIOML-A156</strain>
        <strain evidence="7 21">BIOML-A160</strain>
        <strain evidence="9 22">BIOML-A162</strain>
        <strain evidence="6 24">BIOML-A165</strain>
        <strain evidence="5 23">BIOML-A188</strain>
    </source>
</reference>
<dbReference type="Proteomes" id="UP001200544">
    <property type="component" value="Unassembled WGS sequence"/>
</dbReference>
<gene>
    <name evidence="2" type="ORF">BatF92_14260</name>
    <name evidence="14" type="ORF">DW011_05175</name>
    <name evidence="13" type="ORF">DW780_01675</name>
    <name evidence="3" type="ORF">ERS852511_01996</name>
    <name evidence="4" type="ORF">ERS852557_01024</name>
    <name evidence="8" type="ORF">GAN59_09445</name>
    <name evidence="7" type="ORF">GAN75_00715</name>
    <name evidence="9" type="ORF">GAN91_02225</name>
    <name evidence="6" type="ORF">GAN93_07355</name>
    <name evidence="5" type="ORF">GAO51_04235</name>
    <name evidence="11" type="ORF">K0H07_00910</name>
    <name evidence="10" type="ORF">KHY35_05300</name>
    <name evidence="15" type="ORF">KQP68_13560</name>
    <name evidence="16" type="ORF">KQP74_09700</name>
    <name evidence="12" type="ORF">PO127_18520</name>
</gene>
<dbReference type="GeneID" id="69589801"/>
<dbReference type="Proteomes" id="UP000436858">
    <property type="component" value="Unassembled WGS sequence"/>
</dbReference>
<evidence type="ECO:0000313" key="25">
    <source>
        <dbReference type="Proteomes" id="UP000488521"/>
    </source>
</evidence>
<evidence type="ECO:0000313" key="18">
    <source>
        <dbReference type="Proteomes" id="UP000095576"/>
    </source>
</evidence>
<dbReference type="EMBL" id="WCRS01000005">
    <property type="protein sequence ID" value="KAB4474609.1"/>
    <property type="molecule type" value="Genomic_DNA"/>
</dbReference>
<dbReference type="Proteomes" id="UP000095576">
    <property type="component" value="Unassembled WGS sequence"/>
</dbReference>
<evidence type="ECO:0000313" key="6">
    <source>
        <dbReference type="EMBL" id="KAB4453541.1"/>
    </source>
</evidence>
<evidence type="ECO:0000313" key="26">
    <source>
        <dbReference type="Proteomes" id="UP000500882"/>
    </source>
</evidence>
<reference evidence="11" key="7">
    <citation type="submission" date="2021-07" db="EMBL/GenBank/DDBJ databases">
        <title>Comparative genomics of Bacteroides fragilis group isolates reveals species-dependent resistance mechanisms and validates clinical tools for resistance prediction.</title>
        <authorList>
            <person name="Wallace M.J."/>
            <person name="Jean S."/>
            <person name="Wallace M.A."/>
            <person name="Carey-Ann B.D."/>
            <person name="Dantas G."/>
        </authorList>
    </citation>
    <scope>NUCLEOTIDE SEQUENCE</scope>
    <source>
        <strain evidence="11">BJH_160</strain>
    </source>
</reference>
<proteinExistence type="predicted"/>
<accession>C6IQZ9</accession>
<dbReference type="EMBL" id="CP083685">
    <property type="protein sequence ID" value="UYU92892.1"/>
    <property type="molecule type" value="Genomic_DNA"/>
</dbReference>